<evidence type="ECO:0000313" key="1">
    <source>
        <dbReference type="EMBL" id="VDN33405.1"/>
    </source>
</evidence>
<keyword evidence="2" id="KW-1185">Reference proteome</keyword>
<name>A0A183EE34_9BILA</name>
<accession>A0A183EE34</accession>
<dbReference type="AlphaFoldDB" id="A0A183EE34"/>
<protein>
    <submittedName>
        <fullName evidence="3">Molybdopterin molybdotransferase</fullName>
    </submittedName>
</protein>
<proteinExistence type="predicted"/>
<reference evidence="3" key="1">
    <citation type="submission" date="2016-06" db="UniProtKB">
        <authorList>
            <consortium name="WormBaseParasite"/>
        </authorList>
    </citation>
    <scope>IDENTIFICATION</scope>
</reference>
<dbReference type="Proteomes" id="UP000271098">
    <property type="component" value="Unassembled WGS sequence"/>
</dbReference>
<gene>
    <name evidence="1" type="ORF">GPUH_LOCUS19225</name>
</gene>
<evidence type="ECO:0000313" key="3">
    <source>
        <dbReference type="WBParaSite" id="GPUH_0001925001-mRNA-1"/>
    </source>
</evidence>
<evidence type="ECO:0000313" key="2">
    <source>
        <dbReference type="Proteomes" id="UP000271098"/>
    </source>
</evidence>
<dbReference type="WBParaSite" id="GPUH_0001925001-mRNA-1">
    <property type="protein sequence ID" value="GPUH_0001925001-mRNA-1"/>
    <property type="gene ID" value="GPUH_0001925001"/>
</dbReference>
<sequence>MGGFKAPVFFGMPCNMAAKSLELAWLMAANGAKRIRDAPLCFLAYRQRRQGPELESVLVDTTDWTVVQFIAKK</sequence>
<reference evidence="1 2" key="2">
    <citation type="submission" date="2018-11" db="EMBL/GenBank/DDBJ databases">
        <authorList>
            <consortium name="Pathogen Informatics"/>
        </authorList>
    </citation>
    <scope>NUCLEOTIDE SEQUENCE [LARGE SCALE GENOMIC DNA]</scope>
</reference>
<dbReference type="EMBL" id="UYRT01088151">
    <property type="protein sequence ID" value="VDN33405.1"/>
    <property type="molecule type" value="Genomic_DNA"/>
</dbReference>
<organism evidence="3">
    <name type="scientific">Gongylonema pulchrum</name>
    <dbReference type="NCBI Taxonomy" id="637853"/>
    <lineage>
        <taxon>Eukaryota</taxon>
        <taxon>Metazoa</taxon>
        <taxon>Ecdysozoa</taxon>
        <taxon>Nematoda</taxon>
        <taxon>Chromadorea</taxon>
        <taxon>Rhabditida</taxon>
        <taxon>Spirurina</taxon>
        <taxon>Spiruromorpha</taxon>
        <taxon>Spiruroidea</taxon>
        <taxon>Gongylonematidae</taxon>
        <taxon>Gongylonema</taxon>
    </lineage>
</organism>